<dbReference type="PROSITE" id="PS51257">
    <property type="entry name" value="PROKAR_LIPOPROTEIN"/>
    <property type="match status" value="1"/>
</dbReference>
<dbReference type="Gene3D" id="3.50.50.60">
    <property type="entry name" value="FAD/NAD(P)-binding domain"/>
    <property type="match status" value="2"/>
</dbReference>
<evidence type="ECO:0000313" key="1">
    <source>
        <dbReference type="EMBL" id="AEF18072.1"/>
    </source>
</evidence>
<protein>
    <submittedName>
        <fullName evidence="1">FAD dependent oxidoreductase</fullName>
    </submittedName>
</protein>
<dbReference type="HOGENOM" id="CLU_066400_0_0_9"/>
<sequence>MKVAIIGAGISGLACAHELERLGITCVIFERKNAIGTIQPNIGSFLNMEDRPIKDPVYYFRRTYGISLTPVEKMTKIIMHSPMYTSAVKGNHGYFVLRSKDADSLDNQLAMGVKSKINFNADPDYKELSREFDFVVVATGNSGILENLTEWRTTVTTWIKGATILGNFEPHTAEMWFNIDYARSGYGYIMPFDKTKASLGLITTYAQHGEIDSLWQLFLKTEKFSYEMVETYELELNAGIAKEHKIDNVYFVGNAAGFLDPLLGLGAFHALESGIYAARSIATGEDYEKMVKTITDKVQMLSDYRDKLDKFSNSDYDRMVKILGMPLIRHIVYNTNIDVIKYGHTMLKFIK</sequence>
<reference evidence="1" key="1">
    <citation type="submission" date="2011-05" db="EMBL/GenBank/DDBJ databases">
        <title>Complete sequence of Thermoanaerobacterium xylanolyticum LX-11.</title>
        <authorList>
            <consortium name="US DOE Joint Genome Institute"/>
            <person name="Lucas S."/>
            <person name="Han J."/>
            <person name="Lapidus A."/>
            <person name="Cheng J.-F."/>
            <person name="Goodwin L."/>
            <person name="Pitluck S."/>
            <person name="Peters L."/>
            <person name="Mikhailova N."/>
            <person name="Lu M."/>
            <person name="Han C."/>
            <person name="Tapia R."/>
            <person name="Land M."/>
            <person name="Hauser L."/>
            <person name="Kyrpides N."/>
            <person name="Ivanova N."/>
            <person name="Pagani I."/>
            <person name="Hemme C."/>
            <person name="Woyke T."/>
        </authorList>
    </citation>
    <scope>NUCLEOTIDE SEQUENCE</scope>
    <source>
        <strain evidence="1">LX-11</strain>
    </source>
</reference>
<dbReference type="RefSeq" id="WP_013788802.1">
    <property type="nucleotide sequence ID" value="NC_015555.1"/>
</dbReference>
<dbReference type="PRINTS" id="PR00420">
    <property type="entry name" value="RNGMNOXGNASE"/>
</dbReference>
<name>F6BKC5_THEXL</name>
<organism evidence="1 2">
    <name type="scientific">Thermoanaerobacterium xylanolyticum (strain ATCC 49914 / DSM 7097 / LX-11)</name>
    <dbReference type="NCBI Taxonomy" id="858215"/>
    <lineage>
        <taxon>Bacteria</taxon>
        <taxon>Bacillati</taxon>
        <taxon>Bacillota</taxon>
        <taxon>Clostridia</taxon>
        <taxon>Thermoanaerobacterales</taxon>
        <taxon>Thermoanaerobacteraceae</taxon>
        <taxon>Thermoanaerobacterium</taxon>
    </lineage>
</organism>
<dbReference type="InterPro" id="IPR050407">
    <property type="entry name" value="Geranylgeranyl_reductase"/>
</dbReference>
<dbReference type="SUPFAM" id="SSF51905">
    <property type="entry name" value="FAD/NAD(P)-binding domain"/>
    <property type="match status" value="1"/>
</dbReference>
<gene>
    <name evidence="1" type="ordered locus">Thexy_2059</name>
</gene>
<dbReference type="Pfam" id="PF13450">
    <property type="entry name" value="NAD_binding_8"/>
    <property type="match status" value="1"/>
</dbReference>
<accession>F6BKC5</accession>
<dbReference type="InterPro" id="IPR036188">
    <property type="entry name" value="FAD/NAD-bd_sf"/>
</dbReference>
<dbReference type="KEGG" id="txy:Thexy_2059"/>
<proteinExistence type="predicted"/>
<dbReference type="PANTHER" id="PTHR42685:SF22">
    <property type="entry name" value="CONDITIONED MEDIUM FACTOR RECEPTOR 1"/>
    <property type="match status" value="1"/>
</dbReference>
<dbReference type="AlphaFoldDB" id="F6BKC5"/>
<dbReference type="eggNOG" id="COG0644">
    <property type="taxonomic scope" value="Bacteria"/>
</dbReference>
<evidence type="ECO:0000313" key="2">
    <source>
        <dbReference type="Proteomes" id="UP000007239"/>
    </source>
</evidence>
<dbReference type="EMBL" id="CP002739">
    <property type="protein sequence ID" value="AEF18072.1"/>
    <property type="molecule type" value="Genomic_DNA"/>
</dbReference>
<dbReference type="Proteomes" id="UP000007239">
    <property type="component" value="Chromosome"/>
</dbReference>
<dbReference type="STRING" id="858215.Thexy_2059"/>
<keyword evidence="2" id="KW-1185">Reference proteome</keyword>
<dbReference type="PANTHER" id="PTHR42685">
    <property type="entry name" value="GERANYLGERANYL DIPHOSPHATE REDUCTASE"/>
    <property type="match status" value="1"/>
</dbReference>